<feature type="region of interest" description="Disordered" evidence="1">
    <location>
        <begin position="1"/>
        <end position="33"/>
    </location>
</feature>
<dbReference type="Proteomes" id="UP000565579">
    <property type="component" value="Unassembled WGS sequence"/>
</dbReference>
<organism evidence="2 3">
    <name type="scientific">Nonomuraea rubra</name>
    <dbReference type="NCBI Taxonomy" id="46180"/>
    <lineage>
        <taxon>Bacteria</taxon>
        <taxon>Bacillati</taxon>
        <taxon>Actinomycetota</taxon>
        <taxon>Actinomycetes</taxon>
        <taxon>Streptosporangiales</taxon>
        <taxon>Streptosporangiaceae</taxon>
        <taxon>Nonomuraea</taxon>
    </lineage>
</organism>
<proteinExistence type="predicted"/>
<accession>A0A7X0NR45</accession>
<feature type="compositionally biased region" description="Basic and acidic residues" evidence="1">
    <location>
        <begin position="13"/>
        <end position="33"/>
    </location>
</feature>
<comment type="caution">
    <text evidence="2">The sequence shown here is derived from an EMBL/GenBank/DDBJ whole genome shotgun (WGS) entry which is preliminary data.</text>
</comment>
<protein>
    <submittedName>
        <fullName evidence="2">Uncharacterized protein</fullName>
    </submittedName>
</protein>
<dbReference type="EMBL" id="JACHMI010000001">
    <property type="protein sequence ID" value="MBB6548093.1"/>
    <property type="molecule type" value="Genomic_DNA"/>
</dbReference>
<evidence type="ECO:0000313" key="2">
    <source>
        <dbReference type="EMBL" id="MBB6548093.1"/>
    </source>
</evidence>
<evidence type="ECO:0000313" key="3">
    <source>
        <dbReference type="Proteomes" id="UP000565579"/>
    </source>
</evidence>
<evidence type="ECO:0000256" key="1">
    <source>
        <dbReference type="SAM" id="MobiDB-lite"/>
    </source>
</evidence>
<name>A0A7X0NR45_9ACTN</name>
<dbReference type="AlphaFoldDB" id="A0A7X0NR45"/>
<keyword evidence="3" id="KW-1185">Reference proteome</keyword>
<gene>
    <name evidence="2" type="ORF">HD593_002888</name>
</gene>
<sequence>MDARPPHTVRGRSVMDARPPHTAEAHPHTQEEV</sequence>
<reference evidence="2 3" key="1">
    <citation type="submission" date="2020-08" db="EMBL/GenBank/DDBJ databases">
        <title>Sequencing the genomes of 1000 actinobacteria strains.</title>
        <authorList>
            <person name="Klenk H.-P."/>
        </authorList>
    </citation>
    <scope>NUCLEOTIDE SEQUENCE [LARGE SCALE GENOMIC DNA]</scope>
    <source>
        <strain evidence="2 3">DSM 43768</strain>
    </source>
</reference>